<evidence type="ECO:0000313" key="1">
    <source>
        <dbReference type="EMBL" id="MFC6177390.1"/>
    </source>
</evidence>
<accession>A0ABW1RMZ6</accession>
<sequence>MKNTTKEQDTDESSNQSNLTNNWITSEVLVGMYSRIFTNILSVDDRIFKGHSK</sequence>
<proteinExistence type="predicted"/>
<organism evidence="1 2">
    <name type="scientific">Companilactobacillus huachuanensis</name>
    <dbReference type="NCBI Taxonomy" id="2559914"/>
    <lineage>
        <taxon>Bacteria</taxon>
        <taxon>Bacillati</taxon>
        <taxon>Bacillota</taxon>
        <taxon>Bacilli</taxon>
        <taxon>Lactobacillales</taxon>
        <taxon>Lactobacillaceae</taxon>
        <taxon>Companilactobacillus</taxon>
    </lineage>
</organism>
<gene>
    <name evidence="1" type="ORF">ACFQAV_11095</name>
</gene>
<reference evidence="2" key="1">
    <citation type="journal article" date="2019" name="Int. J. Syst. Evol. Microbiol.">
        <title>The Global Catalogue of Microorganisms (GCM) 10K type strain sequencing project: providing services to taxonomists for standard genome sequencing and annotation.</title>
        <authorList>
            <consortium name="The Broad Institute Genomics Platform"/>
            <consortium name="The Broad Institute Genome Sequencing Center for Infectious Disease"/>
            <person name="Wu L."/>
            <person name="Ma J."/>
        </authorList>
    </citation>
    <scope>NUCLEOTIDE SEQUENCE [LARGE SCALE GENOMIC DNA]</scope>
    <source>
        <strain evidence="2">CCM 8927</strain>
    </source>
</reference>
<keyword evidence="2" id="KW-1185">Reference proteome</keyword>
<dbReference type="RefSeq" id="WP_171000515.1">
    <property type="nucleotide sequence ID" value="NZ_BJDF01000013.1"/>
</dbReference>
<comment type="caution">
    <text evidence="1">The sequence shown here is derived from an EMBL/GenBank/DDBJ whole genome shotgun (WGS) entry which is preliminary data.</text>
</comment>
<evidence type="ECO:0000313" key="2">
    <source>
        <dbReference type="Proteomes" id="UP001596288"/>
    </source>
</evidence>
<protein>
    <submittedName>
        <fullName evidence="1">Uncharacterized protein</fullName>
    </submittedName>
</protein>
<dbReference type="EMBL" id="JBHSSF010000031">
    <property type="protein sequence ID" value="MFC6177390.1"/>
    <property type="molecule type" value="Genomic_DNA"/>
</dbReference>
<dbReference type="Proteomes" id="UP001596288">
    <property type="component" value="Unassembled WGS sequence"/>
</dbReference>
<name>A0ABW1RMZ6_9LACO</name>